<evidence type="ECO:0000259" key="3">
    <source>
        <dbReference type="Pfam" id="PF08718"/>
    </source>
</evidence>
<dbReference type="GO" id="GO:0016020">
    <property type="term" value="C:membrane"/>
    <property type="evidence" value="ECO:0007669"/>
    <property type="project" value="TreeGrafter"/>
</dbReference>
<dbReference type="InterPro" id="IPR014830">
    <property type="entry name" value="Glycolipid_transfer_prot_dom"/>
</dbReference>
<dbReference type="Proteomes" id="UP000007875">
    <property type="component" value="Unassembled WGS sequence"/>
</dbReference>
<proteinExistence type="predicted"/>
<dbReference type="Gene3D" id="1.10.3520.10">
    <property type="entry name" value="Glycolipid transfer protein"/>
    <property type="match status" value="1"/>
</dbReference>
<dbReference type="STRING" id="51511.ENSCSAVP00000001138"/>
<reference evidence="4" key="2">
    <citation type="submission" date="2025-08" db="UniProtKB">
        <authorList>
            <consortium name="Ensembl"/>
        </authorList>
    </citation>
    <scope>IDENTIFICATION</scope>
</reference>
<sequence>MNSSNPSPSPSIQNDPTGIPQTNPTPNNSHPGTPKTVTPEPNNMVTLHAPPPTAPPDPSPKGKPHYPSDEDEPLTFFTAMLHSFSDIILLEDGGIEIVPFLLACEGIIPFLDTIGSTAFAPVRIDFMGNIKKLRTKQESDTKRFHTLQDILHQEIVSSTSKVRNSATDALMWLKRGLRFIQKFLVIFKNGERDLTVALNKAYARTLKPYHSWVVKGIFALAVKAAPYSKHFIQALANIPD</sequence>
<accession>H2Y740</accession>
<reference evidence="5" key="1">
    <citation type="submission" date="2003-08" db="EMBL/GenBank/DDBJ databases">
        <authorList>
            <person name="Birren B."/>
            <person name="Nusbaum C."/>
            <person name="Abebe A."/>
            <person name="Abouelleil A."/>
            <person name="Adekoya E."/>
            <person name="Ait-zahra M."/>
            <person name="Allen N."/>
            <person name="Allen T."/>
            <person name="An P."/>
            <person name="Anderson M."/>
            <person name="Anderson S."/>
            <person name="Arachchi H."/>
            <person name="Armbruster J."/>
            <person name="Bachantsang P."/>
            <person name="Baldwin J."/>
            <person name="Barry A."/>
            <person name="Bayul T."/>
            <person name="Blitshsteyn B."/>
            <person name="Bloom T."/>
            <person name="Blye J."/>
            <person name="Boguslavskiy L."/>
            <person name="Borowsky M."/>
            <person name="Boukhgalter B."/>
            <person name="Brunache A."/>
            <person name="Butler J."/>
            <person name="Calixte N."/>
            <person name="Calvo S."/>
            <person name="Camarata J."/>
            <person name="Campo K."/>
            <person name="Chang J."/>
            <person name="Cheshatsang Y."/>
            <person name="Citroen M."/>
            <person name="Collymore A."/>
            <person name="Considine T."/>
            <person name="Cook A."/>
            <person name="Cooke P."/>
            <person name="Corum B."/>
            <person name="Cuomo C."/>
            <person name="David R."/>
            <person name="Dawoe T."/>
            <person name="Degray S."/>
            <person name="Dodge S."/>
            <person name="Dooley K."/>
            <person name="Dorje P."/>
            <person name="Dorjee K."/>
            <person name="Dorris L."/>
            <person name="Duffey N."/>
            <person name="Dupes A."/>
            <person name="Elkins T."/>
            <person name="Engels R."/>
            <person name="Erickson J."/>
            <person name="Farina A."/>
            <person name="Faro S."/>
            <person name="Ferreira P."/>
            <person name="Fischer H."/>
            <person name="Fitzgerald M."/>
            <person name="Foley K."/>
            <person name="Gage D."/>
            <person name="Galagan J."/>
            <person name="Gearin G."/>
            <person name="Gnerre S."/>
            <person name="Gnirke A."/>
            <person name="Goyette A."/>
            <person name="Graham J."/>
            <person name="Grandbois E."/>
            <person name="Gyaltsen K."/>
            <person name="Hafez N."/>
            <person name="Hagopian D."/>
            <person name="Hagos B."/>
            <person name="Hall J."/>
            <person name="Hatcher B."/>
            <person name="Heller A."/>
            <person name="Higgins H."/>
            <person name="Honan T."/>
            <person name="Horn A."/>
            <person name="Houde N."/>
            <person name="Hughes L."/>
            <person name="Hulme W."/>
            <person name="Husby E."/>
            <person name="Iliev I."/>
            <person name="Jaffe D."/>
            <person name="Jones C."/>
            <person name="Kamal M."/>
            <person name="Kamat A."/>
            <person name="Kamvysselis M."/>
            <person name="Karlsson E."/>
            <person name="Kells C."/>
            <person name="Kieu A."/>
            <person name="Kisner P."/>
            <person name="Kodira C."/>
            <person name="Kulbokas E."/>
            <person name="Labutti K."/>
            <person name="Lama D."/>
            <person name="Landers T."/>
            <person name="Leger J."/>
            <person name="Levine S."/>
            <person name="Lewis D."/>
            <person name="Lewis T."/>
            <person name="Lindblad-toh K."/>
            <person name="Liu X."/>
            <person name="Lokyitsang T."/>
            <person name="Lokyitsang Y."/>
            <person name="Lucien O."/>
            <person name="Lui A."/>
            <person name="Ma L.J."/>
            <person name="Mabbitt R."/>
            <person name="Macdonald J."/>
            <person name="Maclean C."/>
            <person name="Major J."/>
            <person name="Manning J."/>
            <person name="Marabella R."/>
            <person name="Maru K."/>
            <person name="Matthews C."/>
            <person name="Mauceli E."/>
            <person name="Mccarthy M."/>
            <person name="Mcdonough S."/>
            <person name="Mcghee T."/>
            <person name="Meldrim J."/>
            <person name="Meneus L."/>
            <person name="Mesirov J."/>
            <person name="Mihalev A."/>
            <person name="Mihova T."/>
            <person name="Mikkelsen T."/>
            <person name="Mlenga V."/>
            <person name="Moru K."/>
            <person name="Mozes J."/>
            <person name="Mulrain L."/>
            <person name="Munson G."/>
            <person name="Naylor J."/>
            <person name="Newes C."/>
            <person name="Nguyen C."/>
            <person name="Nguyen N."/>
            <person name="Nguyen T."/>
            <person name="Nicol R."/>
            <person name="Nielsen C."/>
            <person name="Nizzari M."/>
            <person name="Norbu C."/>
            <person name="Norbu N."/>
            <person name="O'donnell P."/>
            <person name="Okoawo O."/>
            <person name="O'leary S."/>
            <person name="Omotosho B."/>
            <person name="O'neill K."/>
            <person name="Osman S."/>
            <person name="Parker S."/>
            <person name="Perrin D."/>
            <person name="Phunkhang P."/>
            <person name="Piqani B."/>
            <person name="Purcell S."/>
            <person name="Rachupka T."/>
            <person name="Ramasamy U."/>
            <person name="Rameau R."/>
            <person name="Ray V."/>
            <person name="Raymond C."/>
            <person name="Retta R."/>
            <person name="Richardson S."/>
            <person name="Rise C."/>
            <person name="Rodriguez J."/>
            <person name="Rogers J."/>
            <person name="Rogov P."/>
            <person name="Rutman M."/>
            <person name="Schupbach R."/>
            <person name="Seaman C."/>
            <person name="Settipalli S."/>
            <person name="Sharpe T."/>
            <person name="Sheridan J."/>
            <person name="Sherpa N."/>
            <person name="Shi J."/>
            <person name="Smirnov S."/>
            <person name="Smith C."/>
            <person name="Sougnez C."/>
            <person name="Spencer B."/>
            <person name="Stalker J."/>
            <person name="Stange-thomann N."/>
            <person name="Stavropoulos S."/>
            <person name="Stetson K."/>
            <person name="Stone C."/>
            <person name="Stone S."/>
            <person name="Stubbs M."/>
            <person name="Talamas J."/>
            <person name="Tchuinga P."/>
            <person name="Tenzing P."/>
            <person name="Tesfaye S."/>
            <person name="Theodore J."/>
            <person name="Thoulutsang Y."/>
            <person name="Topham K."/>
            <person name="Towey S."/>
            <person name="Tsamla T."/>
            <person name="Tsomo N."/>
            <person name="Vallee D."/>
            <person name="Vassiliev H."/>
            <person name="Venkataraman V."/>
            <person name="Vinson J."/>
            <person name="Vo A."/>
            <person name="Wade C."/>
            <person name="Wang S."/>
            <person name="Wangchuk T."/>
            <person name="Wangdi T."/>
            <person name="Whittaker C."/>
            <person name="Wilkinson J."/>
            <person name="Wu Y."/>
            <person name="Wyman D."/>
            <person name="Yadav S."/>
            <person name="Yang S."/>
            <person name="Yang X."/>
            <person name="Yeager S."/>
            <person name="Yee E."/>
            <person name="Young G."/>
            <person name="Zainoun J."/>
            <person name="Zembeck L."/>
            <person name="Zimmer A."/>
            <person name="Zody M."/>
            <person name="Lander E."/>
        </authorList>
    </citation>
    <scope>NUCLEOTIDE SEQUENCE [LARGE SCALE GENOMIC DNA]</scope>
</reference>
<dbReference type="GO" id="GO:0005829">
    <property type="term" value="C:cytosol"/>
    <property type="evidence" value="ECO:0007669"/>
    <property type="project" value="TreeGrafter"/>
</dbReference>
<dbReference type="eggNOG" id="KOG3221">
    <property type="taxonomic scope" value="Eukaryota"/>
</dbReference>
<feature type="region of interest" description="Disordered" evidence="2">
    <location>
        <begin position="1"/>
        <end position="71"/>
    </location>
</feature>
<dbReference type="GO" id="GO:1902388">
    <property type="term" value="F:ceramide 1-phosphate transfer activity"/>
    <property type="evidence" value="ECO:0007669"/>
    <property type="project" value="TreeGrafter"/>
</dbReference>
<dbReference type="AlphaFoldDB" id="H2Y740"/>
<dbReference type="Ensembl" id="ENSCSAVT00000001151.1">
    <property type="protein sequence ID" value="ENSCSAVP00000001138.1"/>
    <property type="gene ID" value="ENSCSAVG00000000635.1"/>
</dbReference>
<dbReference type="FunCoup" id="H2Y740">
    <property type="interactions" value="221"/>
</dbReference>
<dbReference type="SUPFAM" id="SSF110004">
    <property type="entry name" value="Glycolipid transfer protein, GLTP"/>
    <property type="match status" value="1"/>
</dbReference>
<dbReference type="HOGENOM" id="CLU_1158643_0_0_1"/>
<evidence type="ECO:0000313" key="5">
    <source>
        <dbReference type="Proteomes" id="UP000007875"/>
    </source>
</evidence>
<keyword evidence="5" id="KW-1185">Reference proteome</keyword>
<dbReference type="GO" id="GO:1902387">
    <property type="term" value="F:ceramide 1-phosphate binding"/>
    <property type="evidence" value="ECO:0007669"/>
    <property type="project" value="TreeGrafter"/>
</dbReference>
<dbReference type="InterPro" id="IPR036497">
    <property type="entry name" value="GLTP_sf"/>
</dbReference>
<dbReference type="FunFam" id="1.10.3520.10:FF:000001">
    <property type="entry name" value="Pleckstrin domain-containing family A member 8"/>
    <property type="match status" value="1"/>
</dbReference>
<dbReference type="Pfam" id="PF08718">
    <property type="entry name" value="GLTP"/>
    <property type="match status" value="1"/>
</dbReference>
<dbReference type="GeneTree" id="ENSGT00940000168323"/>
<evidence type="ECO:0000256" key="1">
    <source>
        <dbReference type="ARBA" id="ARBA00022448"/>
    </source>
</evidence>
<dbReference type="PANTHER" id="PTHR10219">
    <property type="entry name" value="GLYCOLIPID TRANSFER PROTEIN-RELATED"/>
    <property type="match status" value="1"/>
</dbReference>
<dbReference type="InParanoid" id="H2Y740"/>
<organism evidence="4 5">
    <name type="scientific">Ciona savignyi</name>
    <name type="common">Pacific transparent sea squirt</name>
    <dbReference type="NCBI Taxonomy" id="51511"/>
    <lineage>
        <taxon>Eukaryota</taxon>
        <taxon>Metazoa</taxon>
        <taxon>Chordata</taxon>
        <taxon>Tunicata</taxon>
        <taxon>Ascidiacea</taxon>
        <taxon>Phlebobranchia</taxon>
        <taxon>Cionidae</taxon>
        <taxon>Ciona</taxon>
    </lineage>
</organism>
<dbReference type="PANTHER" id="PTHR10219:SF25">
    <property type="entry name" value="PLECKSTRIN HOMOLOGY DOMAIN-CONTAINING FAMILY A MEMBER 8"/>
    <property type="match status" value="1"/>
</dbReference>
<keyword evidence="1" id="KW-0813">Transport</keyword>
<feature type="compositionally biased region" description="Polar residues" evidence="2">
    <location>
        <begin position="12"/>
        <end position="45"/>
    </location>
</feature>
<evidence type="ECO:0000313" key="4">
    <source>
        <dbReference type="Ensembl" id="ENSCSAVP00000001138.1"/>
    </source>
</evidence>
<reference evidence="4" key="3">
    <citation type="submission" date="2025-09" db="UniProtKB">
        <authorList>
            <consortium name="Ensembl"/>
        </authorList>
    </citation>
    <scope>IDENTIFICATION</scope>
</reference>
<protein>
    <recommendedName>
        <fullName evidence="3">Glycolipid transfer protein domain-containing protein</fullName>
    </recommendedName>
</protein>
<name>H2Y740_CIOSA</name>
<evidence type="ECO:0000256" key="2">
    <source>
        <dbReference type="SAM" id="MobiDB-lite"/>
    </source>
</evidence>
<feature type="compositionally biased region" description="Pro residues" evidence="2">
    <location>
        <begin position="49"/>
        <end position="61"/>
    </location>
</feature>
<feature type="domain" description="Glycolipid transfer protein" evidence="3">
    <location>
        <begin position="95"/>
        <end position="236"/>
    </location>
</feature>